<gene>
    <name evidence="3" type="primary">AFMID</name>
    <name evidence="5" type="ORF">MPIPNATIZW_LOCUS6879</name>
</gene>
<keyword evidence="1 3" id="KW-0378">Hydrolase</keyword>
<dbReference type="EC" id="3.5.1.9" evidence="3"/>
<evidence type="ECO:0000256" key="2">
    <source>
        <dbReference type="ARBA" id="ARBA00023079"/>
    </source>
</evidence>
<feature type="active site" evidence="3">
    <location>
        <position position="252"/>
    </location>
</feature>
<dbReference type="InterPro" id="IPR050300">
    <property type="entry name" value="GDXG_lipolytic_enzyme"/>
</dbReference>
<feature type="domain" description="Alpha/beta hydrolase fold-3" evidence="4">
    <location>
        <begin position="94"/>
        <end position="284"/>
    </location>
</feature>
<name>A0ABN9ZJT5_PIPNA</name>
<keyword evidence="2 3" id="KW-0823">Tryptophan catabolism</keyword>
<evidence type="ECO:0000256" key="1">
    <source>
        <dbReference type="ARBA" id="ARBA00022801"/>
    </source>
</evidence>
<dbReference type="InterPro" id="IPR029058">
    <property type="entry name" value="AB_hydrolase_fold"/>
</dbReference>
<comment type="subunit">
    <text evidence="3">Homodimer.</text>
</comment>
<keyword evidence="6" id="KW-1185">Reference proteome</keyword>
<dbReference type="SUPFAM" id="SSF53474">
    <property type="entry name" value="alpha/beta-Hydrolases"/>
    <property type="match status" value="1"/>
</dbReference>
<dbReference type="EMBL" id="OY882873">
    <property type="protein sequence ID" value="CAK6438573.1"/>
    <property type="molecule type" value="Genomic_DNA"/>
</dbReference>
<dbReference type="Pfam" id="PF07859">
    <property type="entry name" value="Abhydrolase_3"/>
    <property type="match status" value="1"/>
</dbReference>
<organism evidence="5 6">
    <name type="scientific">Pipistrellus nathusii</name>
    <name type="common">Nathusius' pipistrelle</name>
    <dbReference type="NCBI Taxonomy" id="59473"/>
    <lineage>
        <taxon>Eukaryota</taxon>
        <taxon>Metazoa</taxon>
        <taxon>Chordata</taxon>
        <taxon>Craniata</taxon>
        <taxon>Vertebrata</taxon>
        <taxon>Euteleostomi</taxon>
        <taxon>Mammalia</taxon>
        <taxon>Eutheria</taxon>
        <taxon>Laurasiatheria</taxon>
        <taxon>Chiroptera</taxon>
        <taxon>Yangochiroptera</taxon>
        <taxon>Vespertilionidae</taxon>
        <taxon>Pipistrellus</taxon>
    </lineage>
</organism>
<dbReference type="Gene3D" id="3.40.50.1820">
    <property type="entry name" value="alpha/beta hydrolase"/>
    <property type="match status" value="1"/>
</dbReference>
<feature type="active site" description="Nucleophile" evidence="3">
    <location>
        <position position="167"/>
    </location>
</feature>
<evidence type="ECO:0000259" key="4">
    <source>
        <dbReference type="Pfam" id="PF07859"/>
    </source>
</evidence>
<feature type="active site" evidence="3">
    <location>
        <position position="284"/>
    </location>
</feature>
<keyword evidence="3" id="KW-0539">Nucleus</keyword>
<comment type="subcellular location">
    <subcellularLocation>
        <location evidence="3">Cytoplasm</location>
        <location evidence="3">Cytosol</location>
    </subcellularLocation>
    <subcellularLocation>
        <location evidence="3">Nucleus</location>
    </subcellularLocation>
    <text evidence="3">Predominantly cytosolic. Some fraction is nuclear.</text>
</comment>
<comment type="function">
    <text evidence="3">Catalyzes the hydrolysis of N-formyl-L-kynurenine to L-kynurenine, the second step in the kynurenine pathway of tryptophan degradation. Kynurenine may be further oxidized to nicotinic acid, NAD(H) and NADP(H). Required for elimination of toxic metabolites.</text>
</comment>
<comment type="catalytic activity">
    <reaction evidence="3">
        <text>N-formyl-L-kynurenine + H2O = L-kynurenine + formate + H(+)</text>
        <dbReference type="Rhea" id="RHEA:13009"/>
        <dbReference type="ChEBI" id="CHEBI:15377"/>
        <dbReference type="ChEBI" id="CHEBI:15378"/>
        <dbReference type="ChEBI" id="CHEBI:15740"/>
        <dbReference type="ChEBI" id="CHEBI:57959"/>
        <dbReference type="ChEBI" id="CHEBI:58629"/>
        <dbReference type="EC" id="3.5.1.9"/>
    </reaction>
</comment>
<reference evidence="5" key="1">
    <citation type="submission" date="2023-12" db="EMBL/GenBank/DDBJ databases">
        <authorList>
            <person name="Brown T."/>
        </authorList>
    </citation>
    <scope>NUCLEOTIDE SEQUENCE</scope>
</reference>
<comment type="pathway">
    <text evidence="3">Amino-acid degradation; L-tryptophan degradation via kynurenine pathway; L-kynurenine from L-tryptophan: step 2/2.</text>
</comment>
<dbReference type="Proteomes" id="UP001314169">
    <property type="component" value="Chromosome 16"/>
</dbReference>
<accession>A0ABN9ZJT5</accession>
<sequence>MEAPREAGRGAAPWRAMSAEELEKQYSPSRWAVRRGPEETLKTYSEIGIEATAGARAARRSLLGVQYGAAAGEALDLYLPEAAAAAAEDARPLFVFLHGGYWQAGSKDESAYMVGPLTARGVVVAVVGYALAPRATLDQMVDQVARSIVFLQERFPSNQGMYLCGHSAGAHLAAMMLPVNWTERPVTPNLKAFFLVSGVYDLEPLVHTSVNAPLRLTPEDARRNSPQRLLEAAAAQPGGPAGPVLVIVGQHDSPEFRRQAREFCQTLCRGGWRASLEEVRDVDHFEILWKLAEQDDVLTQIILKTIFPEF</sequence>
<evidence type="ECO:0000256" key="3">
    <source>
        <dbReference type="HAMAP-Rule" id="MF_03014"/>
    </source>
</evidence>
<dbReference type="InterPro" id="IPR027519">
    <property type="entry name" value="KFase_ver/fungi-typ"/>
</dbReference>
<keyword evidence="3" id="KW-0963">Cytoplasm</keyword>
<evidence type="ECO:0000313" key="6">
    <source>
        <dbReference type="Proteomes" id="UP001314169"/>
    </source>
</evidence>
<dbReference type="PANTHER" id="PTHR48081">
    <property type="entry name" value="AB HYDROLASE SUPERFAMILY PROTEIN C4A8.06C"/>
    <property type="match status" value="1"/>
</dbReference>
<feature type="short sequence motif" description="HGGXW" evidence="3">
    <location>
        <begin position="98"/>
        <end position="102"/>
    </location>
</feature>
<comment type="domain">
    <text evidence="3">The main chain amide nitrogen atoms of the second glycine and its adjacent residue in the HGGXW motif define the oxyanion hole, and stabilize the oxyanion that forms during the nucleophilic attack by the catalytic serine during substrate cleavage.</text>
</comment>
<dbReference type="PANTHER" id="PTHR48081:SF33">
    <property type="entry name" value="KYNURENINE FORMAMIDASE"/>
    <property type="match status" value="1"/>
</dbReference>
<dbReference type="HAMAP" id="MF_03014">
    <property type="entry name" value="KFase"/>
    <property type="match status" value="1"/>
</dbReference>
<proteinExistence type="inferred from homology"/>
<comment type="similarity">
    <text evidence="3">Belongs to the kynurenine formamidase family.</text>
</comment>
<protein>
    <recommendedName>
        <fullName evidence="3">Kynurenine formamidase</fullName>
        <shortName evidence="3">KFA</shortName>
        <shortName evidence="3">KFase</shortName>
        <ecNumber evidence="3">3.5.1.9</ecNumber>
    </recommendedName>
    <alternativeName>
        <fullName evidence="3">Arylformamidase</fullName>
    </alternativeName>
    <alternativeName>
        <fullName evidence="3">N-formylkynurenine formamidase</fullName>
        <shortName evidence="3">FKF</shortName>
    </alternativeName>
</protein>
<dbReference type="InterPro" id="IPR013094">
    <property type="entry name" value="AB_hydrolase_3"/>
</dbReference>
<evidence type="ECO:0000313" key="5">
    <source>
        <dbReference type="EMBL" id="CAK6438573.1"/>
    </source>
</evidence>